<feature type="compositionally biased region" description="Low complexity" evidence="1">
    <location>
        <begin position="102"/>
        <end position="116"/>
    </location>
</feature>
<feature type="compositionally biased region" description="Polar residues" evidence="1">
    <location>
        <begin position="1"/>
        <end position="18"/>
    </location>
</feature>
<dbReference type="AlphaFoldDB" id="A0A1E3HZ47"/>
<accession>A0A1E3HZ47</accession>
<protein>
    <submittedName>
        <fullName evidence="2">Uncharacterized protein</fullName>
    </submittedName>
</protein>
<organism evidence="2 3">
    <name type="scientific">Cryptococcus amylolentus CBS 6039</name>
    <dbReference type="NCBI Taxonomy" id="1295533"/>
    <lineage>
        <taxon>Eukaryota</taxon>
        <taxon>Fungi</taxon>
        <taxon>Dikarya</taxon>
        <taxon>Basidiomycota</taxon>
        <taxon>Agaricomycotina</taxon>
        <taxon>Tremellomycetes</taxon>
        <taxon>Tremellales</taxon>
        <taxon>Cryptococcaceae</taxon>
        <taxon>Cryptococcus</taxon>
    </lineage>
</organism>
<feature type="region of interest" description="Disordered" evidence="1">
    <location>
        <begin position="1"/>
        <end position="22"/>
    </location>
</feature>
<dbReference type="OrthoDB" id="10464042at2759"/>
<reference evidence="2 3" key="1">
    <citation type="submission" date="2016-06" db="EMBL/GenBank/DDBJ databases">
        <title>Evolution of pathogenesis and genome organization in the Tremellales.</title>
        <authorList>
            <person name="Cuomo C."/>
            <person name="Litvintseva A."/>
            <person name="Heitman J."/>
            <person name="Chen Y."/>
            <person name="Sun S."/>
            <person name="Springer D."/>
            <person name="Dromer F."/>
            <person name="Young S."/>
            <person name="Zeng Q."/>
            <person name="Chapman S."/>
            <person name="Gujja S."/>
            <person name="Saif S."/>
            <person name="Birren B."/>
        </authorList>
    </citation>
    <scope>NUCLEOTIDE SEQUENCE [LARGE SCALE GENOMIC DNA]</scope>
    <source>
        <strain evidence="2 3">CBS 6039</strain>
    </source>
</reference>
<evidence type="ECO:0000256" key="1">
    <source>
        <dbReference type="SAM" id="MobiDB-lite"/>
    </source>
</evidence>
<sequence>MAESTGTASGSSNANPQGFRSARHTEWTQFEVTVDGLWGAEYFGDETAQGRTNMCTSPWSPHELEDGSGRLCPLGSVPDELVRHLREEKARLPMIAPKKNSHASQDGGAADGSSNDGDVEDL</sequence>
<feature type="region of interest" description="Disordered" evidence="1">
    <location>
        <begin position="90"/>
        <end position="122"/>
    </location>
</feature>
<evidence type="ECO:0000313" key="2">
    <source>
        <dbReference type="EMBL" id="ODN81508.1"/>
    </source>
</evidence>
<dbReference type="GeneID" id="30153239"/>
<gene>
    <name evidence="2" type="ORF">L202_01930</name>
</gene>
<dbReference type="EMBL" id="AWGJ01000003">
    <property type="protein sequence ID" value="ODN81508.1"/>
    <property type="molecule type" value="Genomic_DNA"/>
</dbReference>
<keyword evidence="3" id="KW-1185">Reference proteome</keyword>
<evidence type="ECO:0000313" key="3">
    <source>
        <dbReference type="Proteomes" id="UP000094065"/>
    </source>
</evidence>
<name>A0A1E3HZ47_9TREE</name>
<dbReference type="RefSeq" id="XP_018995827.1">
    <property type="nucleotide sequence ID" value="XM_019135424.1"/>
</dbReference>
<proteinExistence type="predicted"/>
<dbReference type="Proteomes" id="UP000094065">
    <property type="component" value="Unassembled WGS sequence"/>
</dbReference>
<comment type="caution">
    <text evidence="2">The sequence shown here is derived from an EMBL/GenBank/DDBJ whole genome shotgun (WGS) entry which is preliminary data.</text>
</comment>